<dbReference type="GO" id="GO:0030288">
    <property type="term" value="C:outer membrane-bounded periplasmic space"/>
    <property type="evidence" value="ECO:0007669"/>
    <property type="project" value="TreeGrafter"/>
</dbReference>
<protein>
    <submittedName>
        <fullName evidence="7">Iron complex transport system substrate-binding protein</fullName>
    </submittedName>
</protein>
<keyword evidence="4" id="KW-0410">Iron transport</keyword>
<dbReference type="NCBIfam" id="NF008200">
    <property type="entry name" value="PRK10957.1"/>
    <property type="match status" value="1"/>
</dbReference>
<comment type="similarity">
    <text evidence="2">Belongs to the bacterial solute-binding protein 8 family.</text>
</comment>
<evidence type="ECO:0000256" key="2">
    <source>
        <dbReference type="ARBA" id="ARBA00008814"/>
    </source>
</evidence>
<evidence type="ECO:0000256" key="4">
    <source>
        <dbReference type="ARBA" id="ARBA00022496"/>
    </source>
</evidence>
<keyword evidence="5" id="KW-0732">Signal</keyword>
<evidence type="ECO:0000256" key="1">
    <source>
        <dbReference type="ARBA" id="ARBA00004196"/>
    </source>
</evidence>
<reference evidence="8" key="1">
    <citation type="submission" date="2016-10" db="EMBL/GenBank/DDBJ databases">
        <authorList>
            <person name="Varghese N."/>
            <person name="Submissions S."/>
        </authorList>
    </citation>
    <scope>NUCLEOTIDE SEQUENCE [LARGE SCALE GENOMIC DNA]</scope>
    <source>
        <strain evidence="8">DSM 11526</strain>
    </source>
</reference>
<dbReference type="Gene3D" id="3.40.50.1980">
    <property type="entry name" value="Nitrogenase molybdenum iron protein domain"/>
    <property type="match status" value="2"/>
</dbReference>
<dbReference type="RefSeq" id="WP_091821936.1">
    <property type="nucleotide sequence ID" value="NZ_FNRJ01000001.1"/>
</dbReference>
<evidence type="ECO:0000259" key="6">
    <source>
        <dbReference type="PROSITE" id="PS50983"/>
    </source>
</evidence>
<keyword evidence="3" id="KW-0813">Transport</keyword>
<keyword evidence="4" id="KW-0406">Ion transport</keyword>
<gene>
    <name evidence="7" type="ORF">SAMN02745729_101294</name>
</gene>
<name>A0A1H3XYB5_9GAMM</name>
<comment type="subcellular location">
    <subcellularLocation>
        <location evidence="1">Cell envelope</location>
    </subcellularLocation>
</comment>
<evidence type="ECO:0000256" key="3">
    <source>
        <dbReference type="ARBA" id="ARBA00022448"/>
    </source>
</evidence>
<feature type="domain" description="Fe/B12 periplasmic-binding" evidence="6">
    <location>
        <begin position="56"/>
        <end position="319"/>
    </location>
</feature>
<keyword evidence="4" id="KW-0408">Iron</keyword>
<dbReference type="PROSITE" id="PS50983">
    <property type="entry name" value="FE_B12_PBP"/>
    <property type="match status" value="1"/>
</dbReference>
<dbReference type="PANTHER" id="PTHR30532">
    <property type="entry name" value="IRON III DICITRATE-BINDING PERIPLASMIC PROTEIN"/>
    <property type="match status" value="1"/>
</dbReference>
<accession>A0A1H3XYB5</accession>
<dbReference type="InterPro" id="IPR051313">
    <property type="entry name" value="Bact_iron-sidero_bind"/>
</dbReference>
<dbReference type="OrthoDB" id="9793175at2"/>
<sequence>MQNTYHNTRLWTPGALLLLTLLATTLLAPDLYAEGWPRNFSNADGSSTRLTAPPQRILSTSVTITGTLLAMDAPVVASASSANGQFFDQWAELATRRGLENLWPAGSIDLEAAYATAPDLIVISVNGADSALEQRQALSQIAPVILLDYGALDWQALAVQLGQAIGLERQAHARIAAFEKTLAEARSRIRLPAGKANIVSYNGPGIANPIATAEGTHGRLLSALGFRIESPDPAWHSGAGKPGDFVRSEYAYLTRLKAPTTFLLRSDAQDVSRFRNDPVLANLPSVRTGQVYGLGLNSFRIDYFSANEVVAELVAALQP</sequence>
<keyword evidence="8" id="KW-1185">Reference proteome</keyword>
<dbReference type="SUPFAM" id="SSF53807">
    <property type="entry name" value="Helical backbone' metal receptor"/>
    <property type="match status" value="1"/>
</dbReference>
<organism evidence="7 8">
    <name type="scientific">Marinobacterium iners DSM 11526</name>
    <dbReference type="NCBI Taxonomy" id="1122198"/>
    <lineage>
        <taxon>Bacteria</taxon>
        <taxon>Pseudomonadati</taxon>
        <taxon>Pseudomonadota</taxon>
        <taxon>Gammaproteobacteria</taxon>
        <taxon>Oceanospirillales</taxon>
        <taxon>Oceanospirillaceae</taxon>
        <taxon>Marinobacterium</taxon>
    </lineage>
</organism>
<dbReference type="EMBL" id="FNRJ01000001">
    <property type="protein sequence ID" value="SEA03851.1"/>
    <property type="molecule type" value="Genomic_DNA"/>
</dbReference>
<dbReference type="InterPro" id="IPR002491">
    <property type="entry name" value="ABC_transptr_periplasmic_BD"/>
</dbReference>
<dbReference type="Proteomes" id="UP000242469">
    <property type="component" value="Unassembled WGS sequence"/>
</dbReference>
<dbReference type="PANTHER" id="PTHR30532:SF24">
    <property type="entry name" value="FERRIC ENTEROBACTIN-BINDING PERIPLASMIC PROTEIN FEPB"/>
    <property type="match status" value="1"/>
</dbReference>
<dbReference type="STRING" id="1122198.SAMN02745729_101294"/>
<dbReference type="AlphaFoldDB" id="A0A1H3XYB5"/>
<evidence type="ECO:0000313" key="7">
    <source>
        <dbReference type="EMBL" id="SEA03851.1"/>
    </source>
</evidence>
<dbReference type="Pfam" id="PF01497">
    <property type="entry name" value="Peripla_BP_2"/>
    <property type="match status" value="1"/>
</dbReference>
<evidence type="ECO:0000313" key="8">
    <source>
        <dbReference type="Proteomes" id="UP000242469"/>
    </source>
</evidence>
<dbReference type="GO" id="GO:1901678">
    <property type="term" value="P:iron coordination entity transport"/>
    <property type="evidence" value="ECO:0007669"/>
    <property type="project" value="UniProtKB-ARBA"/>
</dbReference>
<proteinExistence type="inferred from homology"/>
<evidence type="ECO:0000256" key="5">
    <source>
        <dbReference type="ARBA" id="ARBA00022729"/>
    </source>
</evidence>